<accession>A0A328FGP8</accession>
<dbReference type="EMBL" id="QLNI01000002">
    <property type="protein sequence ID" value="RAM03781.1"/>
    <property type="molecule type" value="Genomic_DNA"/>
</dbReference>
<dbReference type="GO" id="GO:0003824">
    <property type="term" value="F:catalytic activity"/>
    <property type="evidence" value="ECO:0007669"/>
    <property type="project" value="InterPro"/>
</dbReference>
<dbReference type="PROSITE" id="PS50035">
    <property type="entry name" value="PLD"/>
    <property type="match status" value="1"/>
</dbReference>
<dbReference type="EMBL" id="CP036313">
    <property type="protein sequence ID" value="QBH13531.1"/>
    <property type="molecule type" value="Genomic_DNA"/>
</dbReference>
<dbReference type="OrthoDB" id="9904261at2"/>
<sequence length="315" mass="36172">MTDVKMMYGEEFWSYFYAAIQNAKRHVFIFTAYTNTSDLRDVLGKISHLPHLVVVRDDSNVSSNQIGNVILTDHLKFHAKVYVIDDLVIVGSQNLYKVKKISLAEKKGEISVAFKPDNAINIIYQSLMIVLQGEYEAYYENKIEDLKKRFGHEYDIGWVDFFREYKLESFLNLNSGTCPCCGSQLVLTERDEALFECSSNTYGQITQFECGIGNACKYCISDPILVEPEVTYRCSTCNFTTGYRITETYKRPYYSWEVLAAVTVPDQLESFLKLYFYLIDGLGEMQANNLLSSLGILGNLYRLNVSQRDYQILGF</sequence>
<evidence type="ECO:0000313" key="2">
    <source>
        <dbReference type="EMBL" id="QBH13531.1"/>
    </source>
</evidence>
<evidence type="ECO:0000313" key="5">
    <source>
        <dbReference type="Proteomes" id="UP000293902"/>
    </source>
</evidence>
<reference evidence="2 5" key="2">
    <citation type="submission" date="2019-02" db="EMBL/GenBank/DDBJ databases">
        <title>Complete genome sequence of Desulfobacter hydrogenophilus AcRS1.</title>
        <authorList>
            <person name="Marietou A."/>
            <person name="Lund M.B."/>
            <person name="Marshall I.P.G."/>
            <person name="Schreiber L."/>
            <person name="Jorgensen B."/>
        </authorList>
    </citation>
    <scope>NUCLEOTIDE SEQUENCE [LARGE SCALE GENOMIC DNA]</scope>
    <source>
        <strain evidence="2 5">AcRS1</strain>
    </source>
</reference>
<reference evidence="3 4" key="1">
    <citation type="submission" date="2018-06" db="EMBL/GenBank/DDBJ databases">
        <title>Complete Genome Sequence of Desulfobacter hydrogenophilus (DSM3380).</title>
        <authorList>
            <person name="Marietou A."/>
            <person name="Schreiber L."/>
            <person name="Marshall I."/>
            <person name="Jorgensen B."/>
        </authorList>
    </citation>
    <scope>NUCLEOTIDE SEQUENCE [LARGE SCALE GENOMIC DNA]</scope>
    <source>
        <strain evidence="3 4">DSM 3380</strain>
    </source>
</reference>
<evidence type="ECO:0000259" key="1">
    <source>
        <dbReference type="PROSITE" id="PS50035"/>
    </source>
</evidence>
<dbReference type="Proteomes" id="UP000293902">
    <property type="component" value="Chromosome"/>
</dbReference>
<dbReference type="AlphaFoldDB" id="A0A328FGP8"/>
<feature type="domain" description="PLD phosphodiesterase" evidence="1">
    <location>
        <begin position="73"/>
        <end position="99"/>
    </location>
</feature>
<name>A0A328FGP8_9BACT</name>
<dbReference type="InterPro" id="IPR001736">
    <property type="entry name" value="PLipase_D/transphosphatidylase"/>
</dbReference>
<dbReference type="CDD" id="cd00138">
    <property type="entry name" value="PLDc_SF"/>
    <property type="match status" value="1"/>
</dbReference>
<gene>
    <name evidence="3" type="ORF">DO021_01640</name>
    <name evidence="2" type="ORF">EYB58_11710</name>
</gene>
<keyword evidence="5" id="KW-1185">Reference proteome</keyword>
<protein>
    <submittedName>
        <fullName evidence="2">Phosphatidylserine/phosphatidylglycerophosphate/ cardiolipin synthase family protein</fullName>
    </submittedName>
</protein>
<organism evidence="3 4">
    <name type="scientific">Desulfobacter hydrogenophilus</name>
    <dbReference type="NCBI Taxonomy" id="2291"/>
    <lineage>
        <taxon>Bacteria</taxon>
        <taxon>Pseudomonadati</taxon>
        <taxon>Thermodesulfobacteriota</taxon>
        <taxon>Desulfobacteria</taxon>
        <taxon>Desulfobacterales</taxon>
        <taxon>Desulfobacteraceae</taxon>
        <taxon>Desulfobacter</taxon>
    </lineage>
</organism>
<dbReference type="RefSeq" id="WP_111953078.1">
    <property type="nucleotide sequence ID" value="NZ_CP036313.1"/>
</dbReference>
<proteinExistence type="predicted"/>
<dbReference type="GO" id="GO:0006793">
    <property type="term" value="P:phosphorus metabolic process"/>
    <property type="evidence" value="ECO:0007669"/>
    <property type="project" value="UniProtKB-ARBA"/>
</dbReference>
<dbReference type="SUPFAM" id="SSF56024">
    <property type="entry name" value="Phospholipase D/nuclease"/>
    <property type="match status" value="1"/>
</dbReference>
<evidence type="ECO:0000313" key="3">
    <source>
        <dbReference type="EMBL" id="RAM03781.1"/>
    </source>
</evidence>
<evidence type="ECO:0000313" key="4">
    <source>
        <dbReference type="Proteomes" id="UP000248798"/>
    </source>
</evidence>
<dbReference type="Proteomes" id="UP000248798">
    <property type="component" value="Unassembled WGS sequence"/>
</dbReference>